<accession>A0A0D2N2I4</accession>
<sequence>MCSKCFRDEDRKAQAKQDVAAQAVAATDPAQTADVVAAPASQPAADVTPMLNGSPRDVAISSGCPAPAVAAEASFSAAAASPKADTPGKTSTRCQQCRKKVGLLGFQCRCGGLYCGQHRYAEDHTCSYDHKAAQRAKLAKDNPLVQASKMQRI</sequence>
<keyword evidence="2" id="KW-0479">Metal-binding</keyword>
<evidence type="ECO:0000256" key="4">
    <source>
        <dbReference type="ARBA" id="ARBA00022833"/>
    </source>
</evidence>
<dbReference type="GO" id="GO:0008270">
    <property type="term" value="F:zinc ion binding"/>
    <property type="evidence" value="ECO:0007669"/>
    <property type="project" value="UniProtKB-KW"/>
</dbReference>
<evidence type="ECO:0000256" key="3">
    <source>
        <dbReference type="ARBA" id="ARBA00022771"/>
    </source>
</evidence>
<dbReference type="PANTHER" id="PTHR10634">
    <property type="entry name" value="AN1-TYPE ZINC FINGER PROTEIN"/>
    <property type="match status" value="1"/>
</dbReference>
<dbReference type="RefSeq" id="XP_013905646.1">
    <property type="nucleotide sequence ID" value="XM_014050192.1"/>
</dbReference>
<protein>
    <submittedName>
        <fullName evidence="7">Zinc finger A20 and AN1 domain-containing stress-associated protein 6</fullName>
    </submittedName>
</protein>
<dbReference type="SMART" id="SM00154">
    <property type="entry name" value="ZnF_AN1"/>
    <property type="match status" value="1"/>
</dbReference>
<dbReference type="InterPro" id="IPR035896">
    <property type="entry name" value="AN1-like_Znf"/>
</dbReference>
<evidence type="ECO:0000256" key="1">
    <source>
        <dbReference type="ARBA" id="ARBA00003732"/>
    </source>
</evidence>
<dbReference type="STRING" id="145388.A0A0D2N2I4"/>
<dbReference type="KEGG" id="mng:MNEG_1329"/>
<reference evidence="7 8" key="1">
    <citation type="journal article" date="2013" name="BMC Genomics">
        <title>Reconstruction of the lipid metabolism for the microalga Monoraphidium neglectum from its genome sequence reveals characteristics suitable for biofuel production.</title>
        <authorList>
            <person name="Bogen C."/>
            <person name="Al-Dilaimi A."/>
            <person name="Albersmeier A."/>
            <person name="Wichmann J."/>
            <person name="Grundmann M."/>
            <person name="Rupp O."/>
            <person name="Lauersen K.J."/>
            <person name="Blifernez-Klassen O."/>
            <person name="Kalinowski J."/>
            <person name="Goesmann A."/>
            <person name="Mussgnug J.H."/>
            <person name="Kruse O."/>
        </authorList>
    </citation>
    <scope>NUCLEOTIDE SEQUENCE [LARGE SCALE GENOMIC DNA]</scope>
    <source>
        <strain evidence="7 8">SAG 48.87</strain>
    </source>
</reference>
<dbReference type="InterPro" id="IPR050652">
    <property type="entry name" value="AN1_A20_ZnFinger"/>
</dbReference>
<comment type="function">
    <text evidence="1">May be involved in environmental stress response.</text>
</comment>
<organism evidence="7 8">
    <name type="scientific">Monoraphidium neglectum</name>
    <dbReference type="NCBI Taxonomy" id="145388"/>
    <lineage>
        <taxon>Eukaryota</taxon>
        <taxon>Viridiplantae</taxon>
        <taxon>Chlorophyta</taxon>
        <taxon>core chlorophytes</taxon>
        <taxon>Chlorophyceae</taxon>
        <taxon>CS clade</taxon>
        <taxon>Sphaeropleales</taxon>
        <taxon>Selenastraceae</taxon>
        <taxon>Monoraphidium</taxon>
    </lineage>
</organism>
<evidence type="ECO:0000256" key="2">
    <source>
        <dbReference type="ARBA" id="ARBA00022723"/>
    </source>
</evidence>
<dbReference type="SUPFAM" id="SSF118310">
    <property type="entry name" value="AN1-like Zinc finger"/>
    <property type="match status" value="1"/>
</dbReference>
<dbReference type="Proteomes" id="UP000054498">
    <property type="component" value="Unassembled WGS sequence"/>
</dbReference>
<evidence type="ECO:0000313" key="7">
    <source>
        <dbReference type="EMBL" id="KIZ06627.1"/>
    </source>
</evidence>
<dbReference type="GeneID" id="25730737"/>
<feature type="domain" description="AN1-type" evidence="6">
    <location>
        <begin position="88"/>
        <end position="134"/>
    </location>
</feature>
<dbReference type="PROSITE" id="PS51039">
    <property type="entry name" value="ZF_AN1"/>
    <property type="match status" value="1"/>
</dbReference>
<evidence type="ECO:0000256" key="5">
    <source>
        <dbReference type="PROSITE-ProRule" id="PRU00449"/>
    </source>
</evidence>
<keyword evidence="4" id="KW-0862">Zinc</keyword>
<proteinExistence type="predicted"/>
<dbReference type="FunFam" id="4.10.1110.10:FF:000001">
    <property type="entry name" value="Zinc finger AN1-type containing 6"/>
    <property type="match status" value="1"/>
</dbReference>
<evidence type="ECO:0000259" key="6">
    <source>
        <dbReference type="PROSITE" id="PS51039"/>
    </source>
</evidence>
<gene>
    <name evidence="7" type="ORF">MNEG_1329</name>
</gene>
<keyword evidence="3 5" id="KW-0863">Zinc-finger</keyword>
<dbReference type="Pfam" id="PF01428">
    <property type="entry name" value="zf-AN1"/>
    <property type="match status" value="1"/>
</dbReference>
<dbReference type="PANTHER" id="PTHR10634:SF98">
    <property type="entry name" value="ZINC FINGER A20 AND AN1 DOMAIN-CONTAINING STRESS-ASSOCIATED PROTEIN 3"/>
    <property type="match status" value="1"/>
</dbReference>
<dbReference type="Gene3D" id="4.10.1110.10">
    <property type="entry name" value="AN1-like Zinc finger"/>
    <property type="match status" value="1"/>
</dbReference>
<dbReference type="OrthoDB" id="428577at2759"/>
<dbReference type="AlphaFoldDB" id="A0A0D2N2I4"/>
<dbReference type="InterPro" id="IPR000058">
    <property type="entry name" value="Znf_AN1"/>
</dbReference>
<evidence type="ECO:0000313" key="8">
    <source>
        <dbReference type="Proteomes" id="UP000054498"/>
    </source>
</evidence>
<keyword evidence="8" id="KW-1185">Reference proteome</keyword>
<name>A0A0D2N2I4_9CHLO</name>
<dbReference type="EMBL" id="KK100349">
    <property type="protein sequence ID" value="KIZ06627.1"/>
    <property type="molecule type" value="Genomic_DNA"/>
</dbReference>